<comment type="subcellular location">
    <subcellularLocation>
        <location evidence="1">Membrane</location>
        <topology evidence="1">Multi-pass membrane protein</topology>
    </subcellularLocation>
</comment>
<evidence type="ECO:0000256" key="2">
    <source>
        <dbReference type="ARBA" id="ARBA00006262"/>
    </source>
</evidence>
<dbReference type="PANTHER" id="PTHR11453:SF127">
    <property type="entry name" value="SOLUTE CARRIER FAMILY 4 MEMBER 11"/>
    <property type="match status" value="1"/>
</dbReference>
<keyword evidence="4 6" id="KW-1133">Transmembrane helix</keyword>
<evidence type="ECO:0000256" key="5">
    <source>
        <dbReference type="ARBA" id="ARBA00023136"/>
    </source>
</evidence>
<evidence type="ECO:0000256" key="4">
    <source>
        <dbReference type="ARBA" id="ARBA00022989"/>
    </source>
</evidence>
<sequence>MAARRAAVTVRAGGNPEPIVQAPFVGIKEDLAARGPLYIDDFKQGISPKSLASVFFLFFAALAPAVAFGAVLTSATAGMLGATEVILATAIGGVLYAVLCGQPMSILASTGSVVTYTAILYTTCAQYGLPFFGTYAWIGIWTSILLMIVAVTSSSNLVRFFTKFTDETFAALVACIFCVESAKKIIMMFFNPSISSTLAMGSALTALVTCGSAIAISNFKRSPYGPEGVRNLIGDFAPTFAIAIGCFFGAWLAGNYGFTFDALSLPASLAPSIARPWVTDIMAVPTWVKLAALAPAPACAILLYMDQNITTRLVNASKGLKKPGAYHLDMFWLSLITAVTSICGLPWICASTVHSLTHVKSLTDVKQDPATGREEVTGVTETRWTPLVLNLLIGASIIFLKDILGQIPMCVLSGIFFYLGLAAMRGNEFLERVGMTLITDPAKMPASSPLTKSVSLPTLKKFTIMQIACLAVMWWIKGSPAAMLFPILIAALGPVRIVAGKAGWFTQEELNALDEQVETDPGYVYQAA</sequence>
<dbReference type="OrthoDB" id="1735926at2759"/>
<evidence type="ECO:0000256" key="1">
    <source>
        <dbReference type="ARBA" id="ARBA00004141"/>
    </source>
</evidence>
<feature type="transmembrane region" description="Helical" evidence="6">
    <location>
        <begin position="135"/>
        <end position="157"/>
    </location>
</feature>
<dbReference type="PANTHER" id="PTHR11453">
    <property type="entry name" value="ANION EXCHANGE PROTEIN"/>
    <property type="match status" value="1"/>
</dbReference>
<name>C1E2C1_MICCC</name>
<protein>
    <submittedName>
        <fullName evidence="8">Anion exchanger family</fullName>
    </submittedName>
</protein>
<dbReference type="GeneID" id="8241824"/>
<feature type="transmembrane region" description="Helical" evidence="6">
    <location>
        <begin position="403"/>
        <end position="423"/>
    </location>
</feature>
<feature type="domain" description="Bicarbonate transporter-like transmembrane" evidence="7">
    <location>
        <begin position="23"/>
        <end position="191"/>
    </location>
</feature>
<dbReference type="EMBL" id="CP001324">
    <property type="protein sequence ID" value="ACO61891.1"/>
    <property type="molecule type" value="Genomic_DNA"/>
</dbReference>
<feature type="domain" description="Bicarbonate transporter-like transmembrane" evidence="7">
    <location>
        <begin position="199"/>
        <end position="516"/>
    </location>
</feature>
<dbReference type="Proteomes" id="UP000002009">
    <property type="component" value="Chromosome 3"/>
</dbReference>
<feature type="transmembrane region" description="Helical" evidence="6">
    <location>
        <begin position="78"/>
        <end position="99"/>
    </location>
</feature>
<feature type="transmembrane region" description="Helical" evidence="6">
    <location>
        <begin position="106"/>
        <end position="129"/>
    </location>
</feature>
<dbReference type="AlphaFoldDB" id="C1E2C1"/>
<dbReference type="GO" id="GO:0006820">
    <property type="term" value="P:monoatomic anion transport"/>
    <property type="evidence" value="ECO:0007669"/>
    <property type="project" value="InterPro"/>
</dbReference>
<keyword evidence="5 6" id="KW-0472">Membrane</keyword>
<dbReference type="RefSeq" id="XP_002500633.1">
    <property type="nucleotide sequence ID" value="XM_002500587.1"/>
</dbReference>
<feature type="transmembrane region" description="Helical" evidence="6">
    <location>
        <begin position="326"/>
        <end position="348"/>
    </location>
</feature>
<dbReference type="GO" id="GO:0005886">
    <property type="term" value="C:plasma membrane"/>
    <property type="evidence" value="ECO:0007669"/>
    <property type="project" value="TreeGrafter"/>
</dbReference>
<keyword evidence="3 6" id="KW-0812">Transmembrane</keyword>
<dbReference type="Gene3D" id="1.10.287.570">
    <property type="entry name" value="Helical hairpin bin"/>
    <property type="match status" value="1"/>
</dbReference>
<dbReference type="GO" id="GO:0050801">
    <property type="term" value="P:monoatomic ion homeostasis"/>
    <property type="evidence" value="ECO:0007669"/>
    <property type="project" value="TreeGrafter"/>
</dbReference>
<keyword evidence="9" id="KW-1185">Reference proteome</keyword>
<evidence type="ECO:0000313" key="8">
    <source>
        <dbReference type="EMBL" id="ACO61891.1"/>
    </source>
</evidence>
<evidence type="ECO:0000256" key="3">
    <source>
        <dbReference type="ARBA" id="ARBA00022692"/>
    </source>
</evidence>
<feature type="transmembrane region" description="Helical" evidence="6">
    <location>
        <begin position="236"/>
        <end position="258"/>
    </location>
</feature>
<dbReference type="InterPro" id="IPR011531">
    <property type="entry name" value="HCO3_transpt-like_TM_dom"/>
</dbReference>
<feature type="transmembrane region" description="Helical" evidence="6">
    <location>
        <begin position="169"/>
        <end position="190"/>
    </location>
</feature>
<comment type="similarity">
    <text evidence="2">Belongs to the anion exchanger (TC 2.A.31.3) family.</text>
</comment>
<dbReference type="InterPro" id="IPR003020">
    <property type="entry name" value="HCO3_transpt_euk"/>
</dbReference>
<organism evidence="8 9">
    <name type="scientific">Micromonas commoda (strain RCC299 / NOUM17 / CCMP2709)</name>
    <name type="common">Picoplanktonic green alga</name>
    <dbReference type="NCBI Taxonomy" id="296587"/>
    <lineage>
        <taxon>Eukaryota</taxon>
        <taxon>Viridiplantae</taxon>
        <taxon>Chlorophyta</taxon>
        <taxon>Mamiellophyceae</taxon>
        <taxon>Mamiellales</taxon>
        <taxon>Mamiellaceae</taxon>
        <taxon>Micromonas</taxon>
    </lineage>
</organism>
<evidence type="ECO:0000313" key="9">
    <source>
        <dbReference type="Proteomes" id="UP000002009"/>
    </source>
</evidence>
<dbReference type="Pfam" id="PF00955">
    <property type="entry name" value="HCO3_cotransp"/>
    <property type="match status" value="2"/>
</dbReference>
<dbReference type="PRINTS" id="PR01231">
    <property type="entry name" value="HCO3TRNSPORT"/>
</dbReference>
<proteinExistence type="inferred from homology"/>
<reference evidence="8 9" key="1">
    <citation type="journal article" date="2009" name="Science">
        <title>Green evolution and dynamic adaptations revealed by genomes of the marine picoeukaryotes Micromonas.</title>
        <authorList>
            <person name="Worden A.Z."/>
            <person name="Lee J.H."/>
            <person name="Mock T."/>
            <person name="Rouze P."/>
            <person name="Simmons M.P."/>
            <person name="Aerts A.L."/>
            <person name="Allen A.E."/>
            <person name="Cuvelier M.L."/>
            <person name="Derelle E."/>
            <person name="Everett M.V."/>
            <person name="Foulon E."/>
            <person name="Grimwood J."/>
            <person name="Gundlach H."/>
            <person name="Henrissat B."/>
            <person name="Napoli C."/>
            <person name="McDonald S.M."/>
            <person name="Parker M.S."/>
            <person name="Rombauts S."/>
            <person name="Salamov A."/>
            <person name="Von Dassow P."/>
            <person name="Badger J.H."/>
            <person name="Coutinho P.M."/>
            <person name="Demir E."/>
            <person name="Dubchak I."/>
            <person name="Gentemann C."/>
            <person name="Eikrem W."/>
            <person name="Gready J.E."/>
            <person name="John U."/>
            <person name="Lanier W."/>
            <person name="Lindquist E.A."/>
            <person name="Lucas S."/>
            <person name="Mayer K.F."/>
            <person name="Moreau H."/>
            <person name="Not F."/>
            <person name="Otillar R."/>
            <person name="Panaud O."/>
            <person name="Pangilinan J."/>
            <person name="Paulsen I."/>
            <person name="Piegu B."/>
            <person name="Poliakov A."/>
            <person name="Robbens S."/>
            <person name="Schmutz J."/>
            <person name="Toulza E."/>
            <person name="Wyss T."/>
            <person name="Zelensky A."/>
            <person name="Zhou K."/>
            <person name="Armbrust E.V."/>
            <person name="Bhattacharya D."/>
            <person name="Goodenough U.W."/>
            <person name="Van de Peer Y."/>
            <person name="Grigoriev I.V."/>
        </authorList>
    </citation>
    <scope>NUCLEOTIDE SEQUENCE [LARGE SCALE GENOMIC DNA]</scope>
    <source>
        <strain evidence="9">RCC299 / NOUM17</strain>
    </source>
</reference>
<evidence type="ECO:0000256" key="6">
    <source>
        <dbReference type="SAM" id="Phobius"/>
    </source>
</evidence>
<feature type="transmembrane region" description="Helical" evidence="6">
    <location>
        <begin position="196"/>
        <end position="216"/>
    </location>
</feature>
<dbReference type="KEGG" id="mis:MICPUN_93757"/>
<feature type="transmembrane region" description="Helical" evidence="6">
    <location>
        <begin position="286"/>
        <end position="305"/>
    </location>
</feature>
<dbReference type="GO" id="GO:0005452">
    <property type="term" value="F:solute:inorganic anion antiporter activity"/>
    <property type="evidence" value="ECO:0007669"/>
    <property type="project" value="InterPro"/>
</dbReference>
<dbReference type="InParanoid" id="C1E2C1"/>
<feature type="transmembrane region" description="Helical" evidence="6">
    <location>
        <begin position="51"/>
        <end position="72"/>
    </location>
</feature>
<dbReference type="OMA" id="CTIRELP"/>
<accession>C1E2C1</accession>
<evidence type="ECO:0000259" key="7">
    <source>
        <dbReference type="Pfam" id="PF00955"/>
    </source>
</evidence>
<gene>
    <name evidence="8" type="ORF">MICPUN_93757</name>
</gene>
<dbReference type="eggNOG" id="KOG1172">
    <property type="taxonomic scope" value="Eukaryota"/>
</dbReference>